<dbReference type="MEROPS" id="C26.965"/>
<dbReference type="Proteomes" id="UP000033220">
    <property type="component" value="Chromosome DSM 122"/>
</dbReference>
<comment type="pathway">
    <text evidence="1 10">Amino-acid biosynthesis; L-histidine biosynthesis; L-histidine from 5-phospho-alpha-D-ribose 1-diphosphate: step 5/9.</text>
</comment>
<comment type="subcellular location">
    <subcellularLocation>
        <location evidence="10">Cytoplasm</location>
    </subcellularLocation>
</comment>
<dbReference type="GO" id="GO:0000107">
    <property type="term" value="F:imidazoleglycerol-phosphate synthase activity"/>
    <property type="evidence" value="ECO:0007669"/>
    <property type="project" value="UniProtKB-UniRule"/>
</dbReference>
<keyword evidence="13" id="KW-1185">Reference proteome</keyword>
<comment type="catalytic activity">
    <reaction evidence="8 10">
        <text>5-[(5-phospho-1-deoxy-D-ribulos-1-ylimino)methylamino]-1-(5-phospho-beta-D-ribosyl)imidazole-4-carboxamide + L-glutamine = D-erythro-1-(imidazol-4-yl)glycerol 3-phosphate + 5-amino-1-(5-phospho-beta-D-ribosyl)imidazole-4-carboxamide + L-glutamate + H(+)</text>
        <dbReference type="Rhea" id="RHEA:24793"/>
        <dbReference type="ChEBI" id="CHEBI:15378"/>
        <dbReference type="ChEBI" id="CHEBI:29985"/>
        <dbReference type="ChEBI" id="CHEBI:58278"/>
        <dbReference type="ChEBI" id="CHEBI:58359"/>
        <dbReference type="ChEBI" id="CHEBI:58475"/>
        <dbReference type="ChEBI" id="CHEBI:58525"/>
        <dbReference type="EC" id="4.3.2.10"/>
    </reaction>
</comment>
<evidence type="ECO:0000256" key="1">
    <source>
        <dbReference type="ARBA" id="ARBA00005091"/>
    </source>
</evidence>
<organism evidence="12 13">
    <name type="scientific">Pararhodospirillum photometricum DSM 122</name>
    <dbReference type="NCBI Taxonomy" id="1150469"/>
    <lineage>
        <taxon>Bacteria</taxon>
        <taxon>Pseudomonadati</taxon>
        <taxon>Pseudomonadota</taxon>
        <taxon>Alphaproteobacteria</taxon>
        <taxon>Rhodospirillales</taxon>
        <taxon>Rhodospirillaceae</taxon>
        <taxon>Pararhodospirillum</taxon>
    </lineage>
</organism>
<evidence type="ECO:0000259" key="11">
    <source>
        <dbReference type="Pfam" id="PF00117"/>
    </source>
</evidence>
<dbReference type="EMBL" id="HE663493">
    <property type="protein sequence ID" value="CCG07687.1"/>
    <property type="molecule type" value="Genomic_DNA"/>
</dbReference>
<dbReference type="Gene3D" id="3.40.50.880">
    <property type="match status" value="1"/>
</dbReference>
<comment type="function">
    <text evidence="10">IGPS catalyzes the conversion of PRFAR and glutamine to IGP, AICAR and glutamate. The HisH subunit catalyzes the hydrolysis of glutamine to glutamate and ammonia as part of the synthesis of IGP and AICAR. The resulting ammonia molecule is channeled to the active site of HisF.</text>
</comment>
<dbReference type="CDD" id="cd01748">
    <property type="entry name" value="GATase1_IGP_Synthase"/>
    <property type="match status" value="1"/>
</dbReference>
<protein>
    <recommendedName>
        <fullName evidence="10">Imidazole glycerol phosphate synthase subunit HisH</fullName>
        <ecNumber evidence="10">4.3.2.10</ecNumber>
    </recommendedName>
    <alternativeName>
        <fullName evidence="10">IGP synthase glutaminase subunit</fullName>
        <ecNumber evidence="10">3.5.1.2</ecNumber>
    </alternativeName>
    <alternativeName>
        <fullName evidence="10">IGP synthase subunit HisH</fullName>
    </alternativeName>
    <alternativeName>
        <fullName evidence="10">ImGP synthase subunit HisH</fullName>
        <shortName evidence="10">IGPS subunit HisH</shortName>
    </alternativeName>
</protein>
<proteinExistence type="inferred from homology"/>
<evidence type="ECO:0000313" key="13">
    <source>
        <dbReference type="Proteomes" id="UP000033220"/>
    </source>
</evidence>
<evidence type="ECO:0000256" key="7">
    <source>
        <dbReference type="ARBA" id="ARBA00023239"/>
    </source>
</evidence>
<evidence type="ECO:0000256" key="8">
    <source>
        <dbReference type="ARBA" id="ARBA00047838"/>
    </source>
</evidence>
<evidence type="ECO:0000256" key="6">
    <source>
        <dbReference type="ARBA" id="ARBA00023102"/>
    </source>
</evidence>
<dbReference type="EC" id="4.3.2.10" evidence="10"/>
<dbReference type="HAMAP" id="MF_00278">
    <property type="entry name" value="HisH"/>
    <property type="match status" value="1"/>
</dbReference>
<dbReference type="Pfam" id="PF00117">
    <property type="entry name" value="GATase"/>
    <property type="match status" value="1"/>
</dbReference>
<dbReference type="PANTHER" id="PTHR42701:SF1">
    <property type="entry name" value="IMIDAZOLE GLYCEROL PHOSPHATE SYNTHASE SUBUNIT HISH"/>
    <property type="match status" value="1"/>
</dbReference>
<dbReference type="GO" id="GO:0004359">
    <property type="term" value="F:glutaminase activity"/>
    <property type="evidence" value="ECO:0007669"/>
    <property type="project" value="UniProtKB-EC"/>
</dbReference>
<keyword evidence="5 10" id="KW-0315">Glutamine amidotransferase</keyword>
<keyword evidence="7 10" id="KW-0456">Lyase</keyword>
<feature type="active site" evidence="10">
    <location>
        <position position="284"/>
    </location>
</feature>
<dbReference type="eggNOG" id="COG0118">
    <property type="taxonomic scope" value="Bacteria"/>
</dbReference>
<evidence type="ECO:0000256" key="4">
    <source>
        <dbReference type="ARBA" id="ARBA00022801"/>
    </source>
</evidence>
<dbReference type="UniPathway" id="UPA00031">
    <property type="reaction ID" value="UER00010"/>
</dbReference>
<keyword evidence="4 10" id="KW-0378">Hydrolase</keyword>
<dbReference type="InterPro" id="IPR017926">
    <property type="entry name" value="GATASE"/>
</dbReference>
<feature type="domain" description="Glutamine amidotransferase" evidence="11">
    <location>
        <begin position="89"/>
        <end position="298"/>
    </location>
</feature>
<dbReference type="InterPro" id="IPR029062">
    <property type="entry name" value="Class_I_gatase-like"/>
</dbReference>
<comment type="catalytic activity">
    <reaction evidence="9 10">
        <text>L-glutamine + H2O = L-glutamate + NH4(+)</text>
        <dbReference type="Rhea" id="RHEA:15889"/>
        <dbReference type="ChEBI" id="CHEBI:15377"/>
        <dbReference type="ChEBI" id="CHEBI:28938"/>
        <dbReference type="ChEBI" id="CHEBI:29985"/>
        <dbReference type="ChEBI" id="CHEBI:58359"/>
        <dbReference type="EC" id="3.5.1.2"/>
    </reaction>
</comment>
<dbReference type="GO" id="GO:0005737">
    <property type="term" value="C:cytoplasm"/>
    <property type="evidence" value="ECO:0007669"/>
    <property type="project" value="UniProtKB-SubCell"/>
</dbReference>
<dbReference type="AlphaFoldDB" id="H6SS08"/>
<feature type="active site" evidence="10">
    <location>
        <position position="282"/>
    </location>
</feature>
<dbReference type="HOGENOM" id="CLU_071837_2_0_5"/>
<dbReference type="STRING" id="1150469.RSPPHO_01061"/>
<dbReference type="PROSITE" id="PS51273">
    <property type="entry name" value="GATASE_TYPE_1"/>
    <property type="match status" value="1"/>
</dbReference>
<keyword evidence="3 10" id="KW-0028">Amino-acid biosynthesis</keyword>
<name>H6SS08_PARPM</name>
<evidence type="ECO:0000313" key="12">
    <source>
        <dbReference type="EMBL" id="CCG07687.1"/>
    </source>
</evidence>
<feature type="active site" description="Nucleophile" evidence="10">
    <location>
        <position position="171"/>
    </location>
</feature>
<keyword evidence="6 10" id="KW-0368">Histidine biosynthesis</keyword>
<dbReference type="KEGG" id="rpm:RSPPHO_01061"/>
<reference evidence="12 13" key="1">
    <citation type="submission" date="2012-02" db="EMBL/GenBank/DDBJ databases">
        <title>Shotgun genome sequence of Phaeospirillum photometricum DSM 122.</title>
        <authorList>
            <person name="Duquesne K."/>
            <person name="Sturgis J."/>
        </authorList>
    </citation>
    <scope>NUCLEOTIDE SEQUENCE [LARGE SCALE GENOMIC DNA]</scope>
    <source>
        <strain evidence="13">DSM122</strain>
    </source>
</reference>
<dbReference type="EC" id="3.5.1.2" evidence="10"/>
<dbReference type="InterPro" id="IPR010139">
    <property type="entry name" value="Imidazole-glycPsynth_HisH"/>
</dbReference>
<gene>
    <name evidence="10 12" type="primary">hisH</name>
    <name evidence="12" type="ORF">RSPPHO_01061</name>
</gene>
<dbReference type="PANTHER" id="PTHR42701">
    <property type="entry name" value="IMIDAZOLE GLYCEROL PHOSPHATE SYNTHASE SUBUNIT HISH"/>
    <property type="match status" value="1"/>
</dbReference>
<comment type="subunit">
    <text evidence="2 10">Heterodimer of HisH and HisF.</text>
</comment>
<dbReference type="GO" id="GO:0016829">
    <property type="term" value="F:lyase activity"/>
    <property type="evidence" value="ECO:0007669"/>
    <property type="project" value="UniProtKB-KW"/>
</dbReference>
<evidence type="ECO:0000256" key="3">
    <source>
        <dbReference type="ARBA" id="ARBA00022605"/>
    </source>
</evidence>
<evidence type="ECO:0000256" key="9">
    <source>
        <dbReference type="ARBA" id="ARBA00049534"/>
    </source>
</evidence>
<dbReference type="PATRIC" id="fig|1150469.3.peg.1209"/>
<accession>H6SS08</accession>
<dbReference type="NCBIfam" id="TIGR01855">
    <property type="entry name" value="IMP_synth_hisH"/>
    <property type="match status" value="1"/>
</dbReference>
<sequence length="302" mass="32528">MLQPIMGKITTISLNLATRGWRRHCAWPGPSTPAKPLRSPRPRAFWAAWATVLPRPDGFAPPAGWGAKLPCPARPPFPFLRIAMLVAIIDYGSGNLRSAAKALERAARDAGIAADITVTADARVAQRADRLVLPGVGAFADCRQGLDALPDMIDTVTEAVWTHGRPFLGICVGMQLLATRGLEHGIHPGLDWIPGEVRPLRDEAPPDSLETLRIPHMGWNALEPTDSPHPLLDGLAPGTPVYFVHSYHLAAACPAHVRAQVSYGAPLTAVVGRDTVVGTQFHPEKSQAAGLRLLTNFLRWAP</sequence>
<keyword evidence="12" id="KW-0328">Glycosyltransferase</keyword>
<dbReference type="SUPFAM" id="SSF52317">
    <property type="entry name" value="Class I glutamine amidotransferase-like"/>
    <property type="match status" value="1"/>
</dbReference>
<keyword evidence="10" id="KW-0963">Cytoplasm</keyword>
<dbReference type="GO" id="GO:0000105">
    <property type="term" value="P:L-histidine biosynthetic process"/>
    <property type="evidence" value="ECO:0007669"/>
    <property type="project" value="UniProtKB-UniRule"/>
</dbReference>
<keyword evidence="12" id="KW-0808">Transferase</keyword>
<evidence type="ECO:0000256" key="10">
    <source>
        <dbReference type="HAMAP-Rule" id="MF_00278"/>
    </source>
</evidence>
<evidence type="ECO:0000256" key="2">
    <source>
        <dbReference type="ARBA" id="ARBA00011152"/>
    </source>
</evidence>
<evidence type="ECO:0000256" key="5">
    <source>
        <dbReference type="ARBA" id="ARBA00022962"/>
    </source>
</evidence>